<dbReference type="Proteomes" id="UP001189429">
    <property type="component" value="Unassembled WGS sequence"/>
</dbReference>
<keyword evidence="2" id="KW-1185">Reference proteome</keyword>
<name>A0ABN9Y2I0_9DINO</name>
<dbReference type="EMBL" id="CAUYUJ010021730">
    <property type="protein sequence ID" value="CAK0906690.1"/>
    <property type="molecule type" value="Genomic_DNA"/>
</dbReference>
<proteinExistence type="predicted"/>
<reference evidence="1" key="1">
    <citation type="submission" date="2023-10" db="EMBL/GenBank/DDBJ databases">
        <authorList>
            <person name="Chen Y."/>
            <person name="Shah S."/>
            <person name="Dougan E. K."/>
            <person name="Thang M."/>
            <person name="Chan C."/>
        </authorList>
    </citation>
    <scope>NUCLEOTIDE SEQUENCE [LARGE SCALE GENOMIC DNA]</scope>
</reference>
<accession>A0ABN9Y2I0</accession>
<evidence type="ECO:0000313" key="2">
    <source>
        <dbReference type="Proteomes" id="UP001189429"/>
    </source>
</evidence>
<feature type="non-terminal residue" evidence="1">
    <location>
        <position position="102"/>
    </location>
</feature>
<gene>
    <name evidence="1" type="ORF">PCOR1329_LOCUS81937</name>
</gene>
<organism evidence="1 2">
    <name type="scientific">Prorocentrum cordatum</name>
    <dbReference type="NCBI Taxonomy" id="2364126"/>
    <lineage>
        <taxon>Eukaryota</taxon>
        <taxon>Sar</taxon>
        <taxon>Alveolata</taxon>
        <taxon>Dinophyceae</taxon>
        <taxon>Prorocentrales</taxon>
        <taxon>Prorocentraceae</taxon>
        <taxon>Prorocentrum</taxon>
    </lineage>
</organism>
<protein>
    <submittedName>
        <fullName evidence="1">Uncharacterized protein</fullName>
    </submittedName>
</protein>
<comment type="caution">
    <text evidence="1">The sequence shown here is derived from an EMBL/GenBank/DDBJ whole genome shotgun (WGS) entry which is preliminary data.</text>
</comment>
<evidence type="ECO:0000313" key="1">
    <source>
        <dbReference type="EMBL" id="CAK0906690.1"/>
    </source>
</evidence>
<sequence length="102" mass="12062">MQCQVTVERRQKWFESLDVEELLLQRGISFRPVTWNEDHWLQLDDFDNTEYDIRTPEQWLEQGWTEAGFLPVRACGLRLSEDGGGVWQECVAVGLTEDKRFQ</sequence>